<evidence type="ECO:0000259" key="4">
    <source>
        <dbReference type="PROSITE" id="PS01186"/>
    </source>
</evidence>
<dbReference type="Gene3D" id="2.10.25.10">
    <property type="entry name" value="Laminin"/>
    <property type="match status" value="1"/>
</dbReference>
<keyword evidence="2" id="KW-1133">Transmembrane helix</keyword>
<protein>
    <recommendedName>
        <fullName evidence="3 4">EGF-like domain-containing protein</fullName>
    </recommendedName>
</protein>
<evidence type="ECO:0000256" key="2">
    <source>
        <dbReference type="SAM" id="Phobius"/>
    </source>
</evidence>
<dbReference type="EMBL" id="JBGBPQ010000006">
    <property type="protein sequence ID" value="KAL1523472.1"/>
    <property type="molecule type" value="Genomic_DNA"/>
</dbReference>
<dbReference type="Proteomes" id="UP001515480">
    <property type="component" value="Unassembled WGS sequence"/>
</dbReference>
<dbReference type="PANTHER" id="PTHR11062:SF281">
    <property type="entry name" value="EXOSTOSIN-LIKE 2"/>
    <property type="match status" value="1"/>
</dbReference>
<evidence type="ECO:0000313" key="6">
    <source>
        <dbReference type="Proteomes" id="UP001515480"/>
    </source>
</evidence>
<dbReference type="AlphaFoldDB" id="A0AB34JRY4"/>
<comment type="caution">
    <text evidence="5">The sequence shown here is derived from an EMBL/GenBank/DDBJ whole genome shotgun (WGS) entry which is preliminary data.</text>
</comment>
<feature type="transmembrane region" description="Helical" evidence="2">
    <location>
        <begin position="20"/>
        <end position="42"/>
    </location>
</feature>
<keyword evidence="2" id="KW-0472">Membrane</keyword>
<dbReference type="PROSITE" id="PS01186">
    <property type="entry name" value="EGF_2"/>
    <property type="match status" value="1"/>
</dbReference>
<organism evidence="5 6">
    <name type="scientific">Prymnesium parvum</name>
    <name type="common">Toxic golden alga</name>
    <dbReference type="NCBI Taxonomy" id="97485"/>
    <lineage>
        <taxon>Eukaryota</taxon>
        <taxon>Haptista</taxon>
        <taxon>Haptophyta</taxon>
        <taxon>Prymnesiophyceae</taxon>
        <taxon>Prymnesiales</taxon>
        <taxon>Prymnesiaceae</taxon>
        <taxon>Prymnesium</taxon>
    </lineage>
</organism>
<dbReference type="Pfam" id="PF23106">
    <property type="entry name" value="EGF_Teneurin"/>
    <property type="match status" value="1"/>
</dbReference>
<keyword evidence="2" id="KW-0812">Transmembrane</keyword>
<evidence type="ECO:0000313" key="5">
    <source>
        <dbReference type="EMBL" id="KAL1523472.1"/>
    </source>
</evidence>
<dbReference type="InterPro" id="IPR004263">
    <property type="entry name" value="Exostosin"/>
</dbReference>
<reference evidence="5 6" key="1">
    <citation type="journal article" date="2024" name="Science">
        <title>Giant polyketide synthase enzymes in the biosynthesis of giant marine polyether toxins.</title>
        <authorList>
            <person name="Fallon T.R."/>
            <person name="Shende V.V."/>
            <person name="Wierzbicki I.H."/>
            <person name="Pendleton A.L."/>
            <person name="Watervoot N.F."/>
            <person name="Auber R.P."/>
            <person name="Gonzalez D.J."/>
            <person name="Wisecaver J.H."/>
            <person name="Moore B.S."/>
        </authorList>
    </citation>
    <scope>NUCLEOTIDE SEQUENCE [LARGE SCALE GENOMIC DNA]</scope>
    <source>
        <strain evidence="5 6">12B1</strain>
    </source>
</reference>
<accession>A0AB34JRY4</accession>
<dbReference type="GO" id="GO:0016757">
    <property type="term" value="F:glycosyltransferase activity"/>
    <property type="evidence" value="ECO:0007669"/>
    <property type="project" value="InterPro"/>
</dbReference>
<feature type="domain" description="EGF-like" evidence="3 4">
    <location>
        <begin position="147"/>
        <end position="158"/>
    </location>
</feature>
<dbReference type="Pfam" id="PF03016">
    <property type="entry name" value="Exostosin_GT47"/>
    <property type="match status" value="1"/>
</dbReference>
<dbReference type="PANTHER" id="PTHR11062">
    <property type="entry name" value="EXOSTOSIN HEPARAN SULFATE GLYCOSYLTRANSFERASE -RELATED"/>
    <property type="match status" value="1"/>
</dbReference>
<evidence type="ECO:0000259" key="3">
    <source>
        <dbReference type="PROSITE" id="PS00022"/>
    </source>
</evidence>
<dbReference type="PROSITE" id="PS00022">
    <property type="entry name" value="EGF_1"/>
    <property type="match status" value="1"/>
</dbReference>
<gene>
    <name evidence="5" type="ORF">AB1Y20_018410</name>
</gene>
<dbReference type="InterPro" id="IPR040911">
    <property type="entry name" value="Exostosin_GT47"/>
</dbReference>
<evidence type="ECO:0000256" key="1">
    <source>
        <dbReference type="ARBA" id="ARBA00010271"/>
    </source>
</evidence>
<name>A0AB34JRY4_PRYPA</name>
<dbReference type="InterPro" id="IPR000742">
    <property type="entry name" value="EGF"/>
</dbReference>
<keyword evidence="6" id="KW-1185">Reference proteome</keyword>
<comment type="similarity">
    <text evidence="1">Belongs to the glycosyltransferase 47 family.</text>
</comment>
<proteinExistence type="inferred from homology"/>
<sequence>MLHHAVDRNGPTESPLRVCACLSSGGFVALILAAVCFFPLFWPSESLVYVALPALWKIVAHTQEVAMEAKRKLDDQGRQNSAVDRLLTALNSFLTGHKSSHLVKIGSRSALGEAREQAPRATPAPDLSDHLIKCHSHGVYSPALDECRCTAGWNGRWCSVRMARRCNAAADGSILMRDSLCAGDCDEDRGSCYCAAAGRSRRWSRPLPYTCAPAAHRKSKLPDGRPAYPVLAVSAETGVPRWKMANMYFESNKKSPHFDYTRSDQVPFEWIYGQVGSNPPSPGVDQQHAKVPFCTAPSTVHRQLTGCADGGCPEGRAGEYCEHPKQSFCLRDCSGHGWCDAGFCWCKAGWFGIDCSQHHTLPNARSLQEEQRLPSPAARHSKLRVYVYDMPSEFTTMLLQYRLGAGQGLSRMITSRNRSVHNSGSLYAMELAFHEWILDAPLRTTKSEEAHLFFVPIYLSSIFMWPVVKFADQPYYGASEQAPRHRSHQATLLMLRALSYIQRRYPFWNRRGGRDHIWMMLHDEGPCFCPREIRPSILLTHYGYHAINPRPWTTFFDDNFLADQRFFLRHLSDEKRSQLTRYKAPCILS</sequence>